<dbReference type="AlphaFoldDB" id="A0AAW9RSG8"/>
<organism evidence="2 3">
    <name type="scientific">Microbaculum marinum</name>
    <dbReference type="NCBI Taxonomy" id="1764581"/>
    <lineage>
        <taxon>Bacteria</taxon>
        <taxon>Pseudomonadati</taxon>
        <taxon>Pseudomonadota</taxon>
        <taxon>Alphaproteobacteria</taxon>
        <taxon>Hyphomicrobiales</taxon>
        <taxon>Tepidamorphaceae</taxon>
        <taxon>Microbaculum</taxon>
    </lineage>
</organism>
<dbReference type="InterPro" id="IPR011042">
    <property type="entry name" value="6-blade_b-propeller_TolB-like"/>
</dbReference>
<sequence>MSALAAMAVAGALTATPAFAAEQAGRVVSAGASVQGARVLLYQAGDGSSDAMLLGRDRTNAAGTFSISHDAPDGALLYLVSEGGATAFGVKGKPRGPIRFATVLGTNGGPGPVTINEYTTIATAYAFNQFLNGRRIAGVAPGPKNAFAMMGNMVDIETGEMGEVLATAPNGSETQTMGEFNSLANLLATCARSVGPARCDKLFKLATPPGARTPSNTLQAVHNIARNPGHRRGKLFKLSEKVDFYQPTMPGAPKTWTLALRFVGNGMELDGPGNFAFDADGNAWVGNNYVYTESPFDTACGGQQLLRFDPSGKDYPGAPYEGGGLYGVGYGTIIDRDNKVWVSNFGFQGKGCEEKQRDRSLSKFNLDGEPLSPDRKGFTNGDILRPQGMASDQAGNVWTASCGNDSLVVYPGGEPSLAENYSDIGIRKPFDVTTDSAGNVWTAGNRNNRIAKLDSDGNLLFLSERRAGGLKRPMGVVADAEGNVWVANSGAVVIPCYVGESLNAPNKADASVIMFGPDGSVKGSFTGGGVVVPWGISLDGDNNVWVSNFGGQRLSHFCGPNPDTCPAGKTTGDPISPKSGYAFDGLTRNTVAQVDPSGNVWVTNNWLLEPIQTNPGGKQIVIFVGMGAPTKAPVIGPPQRP</sequence>
<dbReference type="EMBL" id="JAZHOF010000005">
    <property type="protein sequence ID" value="MEJ8572716.1"/>
    <property type="molecule type" value="Genomic_DNA"/>
</dbReference>
<comment type="caution">
    <text evidence="2">The sequence shown here is derived from an EMBL/GenBank/DDBJ whole genome shotgun (WGS) entry which is preliminary data.</text>
</comment>
<protein>
    <submittedName>
        <fullName evidence="2">NHL repeat-containing protein</fullName>
    </submittedName>
</protein>
<keyword evidence="3" id="KW-1185">Reference proteome</keyword>
<evidence type="ECO:0000313" key="2">
    <source>
        <dbReference type="EMBL" id="MEJ8572716.1"/>
    </source>
</evidence>
<dbReference type="InterPro" id="IPR050952">
    <property type="entry name" value="TRIM-NHL_E3_ligases"/>
</dbReference>
<accession>A0AAW9RSG8</accession>
<feature type="signal peptide" evidence="1">
    <location>
        <begin position="1"/>
        <end position="20"/>
    </location>
</feature>
<dbReference type="SUPFAM" id="SSF63829">
    <property type="entry name" value="Calcium-dependent phosphotriesterase"/>
    <property type="match status" value="2"/>
</dbReference>
<gene>
    <name evidence="2" type="ORF">V3328_14590</name>
</gene>
<dbReference type="Proteomes" id="UP001378188">
    <property type="component" value="Unassembled WGS sequence"/>
</dbReference>
<evidence type="ECO:0000313" key="3">
    <source>
        <dbReference type="Proteomes" id="UP001378188"/>
    </source>
</evidence>
<reference evidence="2 3" key="1">
    <citation type="submission" date="2024-02" db="EMBL/GenBank/DDBJ databases">
        <title>Genome analysis and characterization of Microbaculum marinisediminis sp. nov., isolated from marine sediment.</title>
        <authorList>
            <person name="Du Z.-J."/>
            <person name="Ye Y.-Q."/>
            <person name="Zhang Z.-R."/>
            <person name="Yuan S.-M."/>
            <person name="Zhang X.-Y."/>
        </authorList>
    </citation>
    <scope>NUCLEOTIDE SEQUENCE [LARGE SCALE GENOMIC DNA]</scope>
    <source>
        <strain evidence="2 3">SDUM1044001</strain>
    </source>
</reference>
<keyword evidence="1" id="KW-0732">Signal</keyword>
<name>A0AAW9RSG8_9HYPH</name>
<proteinExistence type="predicted"/>
<dbReference type="PANTHER" id="PTHR24104">
    <property type="entry name" value="E3 UBIQUITIN-PROTEIN LIGASE NHLRC1-RELATED"/>
    <property type="match status" value="1"/>
</dbReference>
<evidence type="ECO:0000256" key="1">
    <source>
        <dbReference type="SAM" id="SignalP"/>
    </source>
</evidence>
<dbReference type="RefSeq" id="WP_340330404.1">
    <property type="nucleotide sequence ID" value="NZ_JAZHOF010000005.1"/>
</dbReference>
<feature type="chain" id="PRO_5043555655" evidence="1">
    <location>
        <begin position="21"/>
        <end position="641"/>
    </location>
</feature>
<dbReference type="Gene3D" id="2.120.10.30">
    <property type="entry name" value="TolB, C-terminal domain"/>
    <property type="match status" value="1"/>
</dbReference>
<dbReference type="CDD" id="cd05819">
    <property type="entry name" value="NHL"/>
    <property type="match status" value="1"/>
</dbReference>